<evidence type="ECO:0000256" key="12">
    <source>
        <dbReference type="ARBA" id="ARBA00023163"/>
    </source>
</evidence>
<reference evidence="15" key="2">
    <citation type="submission" date="2023-05" db="EMBL/GenBank/DDBJ databases">
        <authorList>
            <person name="Schelkunov M.I."/>
        </authorList>
    </citation>
    <scope>NUCLEOTIDE SEQUENCE</scope>
    <source>
        <strain evidence="15">Hsosn_3</strain>
        <tissue evidence="15">Leaf</tissue>
    </source>
</reference>
<dbReference type="EMBL" id="JAUIZM010000003">
    <property type="protein sequence ID" value="KAK1394379.1"/>
    <property type="molecule type" value="Genomic_DNA"/>
</dbReference>
<dbReference type="Gene3D" id="1.10.150.390">
    <property type="match status" value="1"/>
</dbReference>
<dbReference type="Proteomes" id="UP001237642">
    <property type="component" value="Unassembled WGS sequence"/>
</dbReference>
<dbReference type="GO" id="GO:0006366">
    <property type="term" value="P:transcription by RNA polymerase II"/>
    <property type="evidence" value="ECO:0007669"/>
    <property type="project" value="InterPro"/>
</dbReference>
<comment type="subcellular location">
    <subcellularLocation>
        <location evidence="1">Nucleus</location>
    </subcellularLocation>
</comment>
<dbReference type="FunFam" id="1.10.150.390:FF:000001">
    <property type="entry name" value="DNA-directed RNA polymerase subunit"/>
    <property type="match status" value="1"/>
</dbReference>
<organism evidence="15 16">
    <name type="scientific">Heracleum sosnowskyi</name>
    <dbReference type="NCBI Taxonomy" id="360622"/>
    <lineage>
        <taxon>Eukaryota</taxon>
        <taxon>Viridiplantae</taxon>
        <taxon>Streptophyta</taxon>
        <taxon>Embryophyta</taxon>
        <taxon>Tracheophyta</taxon>
        <taxon>Spermatophyta</taxon>
        <taxon>Magnoliopsida</taxon>
        <taxon>eudicotyledons</taxon>
        <taxon>Gunneridae</taxon>
        <taxon>Pentapetalae</taxon>
        <taxon>asterids</taxon>
        <taxon>campanulids</taxon>
        <taxon>Apiales</taxon>
        <taxon>Apiaceae</taxon>
        <taxon>Apioideae</taxon>
        <taxon>apioid superclade</taxon>
        <taxon>Tordylieae</taxon>
        <taxon>Tordyliinae</taxon>
        <taxon>Heracleum</taxon>
    </lineage>
</organism>
<evidence type="ECO:0000256" key="14">
    <source>
        <dbReference type="SAM" id="MobiDB-lite"/>
    </source>
</evidence>
<reference evidence="15" key="1">
    <citation type="submission" date="2023-02" db="EMBL/GenBank/DDBJ databases">
        <title>Genome of toxic invasive species Heracleum sosnowskyi carries increased number of genes despite the absence of recent whole-genome duplications.</title>
        <authorList>
            <person name="Schelkunov M."/>
            <person name="Shtratnikova V."/>
            <person name="Makarenko M."/>
            <person name="Klepikova A."/>
            <person name="Omelchenko D."/>
            <person name="Novikova G."/>
            <person name="Obukhova E."/>
            <person name="Bogdanov V."/>
            <person name="Penin A."/>
            <person name="Logacheva M."/>
        </authorList>
    </citation>
    <scope>NUCLEOTIDE SEQUENCE</scope>
    <source>
        <strain evidence="15">Hsosn_3</strain>
        <tissue evidence="15">Leaf</tissue>
    </source>
</reference>
<evidence type="ECO:0000313" key="16">
    <source>
        <dbReference type="Proteomes" id="UP001237642"/>
    </source>
</evidence>
<keyword evidence="16" id="KW-1185">Reference proteome</keyword>
<keyword evidence="13" id="KW-0539">Nucleus</keyword>
<evidence type="ECO:0000256" key="2">
    <source>
        <dbReference type="ARBA" id="ARBA00012418"/>
    </source>
</evidence>
<evidence type="ECO:0000256" key="5">
    <source>
        <dbReference type="ARBA" id="ARBA00022679"/>
    </source>
</evidence>
<dbReference type="PANTHER" id="PTHR19376:SF37">
    <property type="entry name" value="DNA-DIRECTED RNA POLYMERASE II SUBUNIT RPB1"/>
    <property type="match status" value="1"/>
</dbReference>
<keyword evidence="7" id="KW-0479">Metal-binding</keyword>
<dbReference type="GO" id="GO:0003677">
    <property type="term" value="F:DNA binding"/>
    <property type="evidence" value="ECO:0007669"/>
    <property type="project" value="UniProtKB-KW"/>
</dbReference>
<evidence type="ECO:0000256" key="13">
    <source>
        <dbReference type="ARBA" id="ARBA00023242"/>
    </source>
</evidence>
<keyword evidence="10" id="KW-0460">Magnesium</keyword>
<keyword evidence="11" id="KW-0238">DNA-binding</keyword>
<feature type="compositionally biased region" description="Low complexity" evidence="14">
    <location>
        <begin position="224"/>
        <end position="245"/>
    </location>
</feature>
<evidence type="ECO:0000256" key="4">
    <source>
        <dbReference type="ARBA" id="ARBA00022553"/>
    </source>
</evidence>
<keyword evidence="8" id="KW-0677">Repeat</keyword>
<feature type="compositionally biased region" description="Pro residues" evidence="14">
    <location>
        <begin position="174"/>
        <end position="210"/>
    </location>
</feature>
<keyword evidence="9" id="KW-0862">Zinc</keyword>
<dbReference type="GO" id="GO:0003899">
    <property type="term" value="F:DNA-directed RNA polymerase activity"/>
    <property type="evidence" value="ECO:0007669"/>
    <property type="project" value="UniProtKB-EC"/>
</dbReference>
<name>A0AAD8IZZ7_9APIA</name>
<feature type="region of interest" description="Disordered" evidence="14">
    <location>
        <begin position="143"/>
        <end position="259"/>
    </location>
</feature>
<evidence type="ECO:0000256" key="1">
    <source>
        <dbReference type="ARBA" id="ARBA00004123"/>
    </source>
</evidence>
<evidence type="ECO:0000256" key="8">
    <source>
        <dbReference type="ARBA" id="ARBA00022737"/>
    </source>
</evidence>
<proteinExistence type="predicted"/>
<evidence type="ECO:0000256" key="9">
    <source>
        <dbReference type="ARBA" id="ARBA00022833"/>
    </source>
</evidence>
<accession>A0AAD8IZZ7</accession>
<dbReference type="PANTHER" id="PTHR19376">
    <property type="entry name" value="DNA-DIRECTED RNA POLYMERASE"/>
    <property type="match status" value="1"/>
</dbReference>
<keyword evidence="4" id="KW-0597">Phosphoprotein</keyword>
<evidence type="ECO:0000256" key="6">
    <source>
        <dbReference type="ARBA" id="ARBA00022695"/>
    </source>
</evidence>
<comment type="caution">
    <text evidence="15">The sequence shown here is derived from an EMBL/GenBank/DDBJ whole genome shotgun (WGS) entry which is preliminary data.</text>
</comment>
<dbReference type="InterPro" id="IPR000684">
    <property type="entry name" value="RNA_pol_II_repeat_euk"/>
</dbReference>
<dbReference type="EC" id="2.7.7.6" evidence="2"/>
<keyword evidence="12" id="KW-0804">Transcription</keyword>
<keyword evidence="6" id="KW-0548">Nucleotidyltransferase</keyword>
<evidence type="ECO:0000256" key="11">
    <source>
        <dbReference type="ARBA" id="ARBA00023125"/>
    </source>
</evidence>
<dbReference type="SUPFAM" id="SSF64484">
    <property type="entry name" value="beta and beta-prime subunits of DNA dependent RNA-polymerase"/>
    <property type="match status" value="1"/>
</dbReference>
<keyword evidence="3" id="KW-0240">DNA-directed RNA polymerase</keyword>
<protein>
    <recommendedName>
        <fullName evidence="2">DNA-directed RNA polymerase</fullName>
        <ecNumber evidence="2">2.7.7.6</ecNumber>
    </recommendedName>
</protein>
<dbReference type="InterPro" id="IPR045867">
    <property type="entry name" value="DNA-dir_RpoC_beta_prime"/>
</dbReference>
<keyword evidence="5" id="KW-0808">Transferase</keyword>
<evidence type="ECO:0000256" key="7">
    <source>
        <dbReference type="ARBA" id="ARBA00022723"/>
    </source>
</evidence>
<evidence type="ECO:0000256" key="10">
    <source>
        <dbReference type="ARBA" id="ARBA00022842"/>
    </source>
</evidence>
<dbReference type="AlphaFoldDB" id="A0AAD8IZZ7"/>
<evidence type="ECO:0000256" key="3">
    <source>
        <dbReference type="ARBA" id="ARBA00022478"/>
    </source>
</evidence>
<dbReference type="PROSITE" id="PS00115">
    <property type="entry name" value="RNA_POL_II_REPEAT"/>
    <property type="match status" value="1"/>
</dbReference>
<dbReference type="GO" id="GO:0046872">
    <property type="term" value="F:metal ion binding"/>
    <property type="evidence" value="ECO:0007669"/>
    <property type="project" value="UniProtKB-KW"/>
</dbReference>
<sequence>MTYRGHLMAITRHGINRNDTGQMMRCSFEETVDILLDAAVYAETDYLRGVTENIMLGQLAPIGTGDCSLYLNEKMLQQAIDIQLPSYMEGLDFGMTPARLPISGTPYHDGMMSPNYMLSPNLRLSPITDAQFSPYVGGMGFSPASSPSYSPQSPGYRPVSPGYSPASPGYSPSSPAPPPPATAPPPQATAPPPPATAPPLPATAPPPLPTAPHNLPTARPLRPTAPHHLLTAPPLRPTARPLPHTAQAPLPTAPPHLHTAQHPHLVPLLLPTVPPHQATVPHLLATAPHLQATTLHLQSTALPWLIPQAVQDYHRPACTARHPPVTAQRHLHILLHLHPIPLQVQHIAPAVPIILVLAQTIVQVHHRYFQVLGTRRVHLDIHHLQPASILRGATKRATRKMGSEDFRVCCSTYY</sequence>
<evidence type="ECO:0000313" key="15">
    <source>
        <dbReference type="EMBL" id="KAK1394379.1"/>
    </source>
</evidence>
<feature type="compositionally biased region" description="Low complexity" evidence="14">
    <location>
        <begin position="143"/>
        <end position="173"/>
    </location>
</feature>
<gene>
    <name evidence="15" type="ORF">POM88_013435</name>
</gene>
<dbReference type="GO" id="GO:0005665">
    <property type="term" value="C:RNA polymerase II, core complex"/>
    <property type="evidence" value="ECO:0007669"/>
    <property type="project" value="TreeGrafter"/>
</dbReference>